<dbReference type="SUPFAM" id="SSF56176">
    <property type="entry name" value="FAD-binding/transporter-associated domain-like"/>
    <property type="match status" value="1"/>
</dbReference>
<comment type="caution">
    <text evidence="5">The sequence shown here is derived from an EMBL/GenBank/DDBJ whole genome shotgun (WGS) entry which is preliminary data.</text>
</comment>
<dbReference type="PANTHER" id="PTHR42659">
    <property type="entry name" value="XANTHINE DEHYDROGENASE SUBUNIT C-RELATED"/>
    <property type="match status" value="1"/>
</dbReference>
<dbReference type="PROSITE" id="PS51387">
    <property type="entry name" value="FAD_PCMH"/>
    <property type="match status" value="1"/>
</dbReference>
<reference evidence="5 6" key="1">
    <citation type="submission" date="2023-07" db="EMBL/GenBank/DDBJ databases">
        <title>Genomic Encyclopedia of Type Strains, Phase IV (KMG-IV): sequencing the most valuable type-strain genomes for metagenomic binning, comparative biology and taxonomic classification.</title>
        <authorList>
            <person name="Goeker M."/>
        </authorList>
    </citation>
    <scope>NUCLEOTIDE SEQUENCE [LARGE SCALE GENOMIC DNA]</scope>
    <source>
        <strain evidence="5 6">DSM 19619</strain>
    </source>
</reference>
<gene>
    <name evidence="5" type="ORF">QO011_002633</name>
</gene>
<feature type="domain" description="FAD-binding PCMH-type" evidence="4">
    <location>
        <begin position="1"/>
        <end position="162"/>
    </location>
</feature>
<dbReference type="SMART" id="SM01092">
    <property type="entry name" value="CO_deh_flav_C"/>
    <property type="match status" value="1"/>
</dbReference>
<sequence>MLEAVARPQSARLALPSLKGRQVAILAGGTLIIPAVNAGTSGLRTLVSLDRSGLSAIRIGKDRVTLGAMVRLAAIGREPALAALHPVISAIGHPTLRNSATVGGNLFAPAPYGDLAVALLALDASVTTEGPAGSATRRLEAWLAERHEGEIVTHLRFTLPAPGALRFRKAMRRTHNSAAIVTVAALLDIQDGTVRASRIALGGVGPRPLRAPSAEAALAGRPLTEAALAGRPLTEAALAGRPLTEATVRAAGEAARADIRPVDDAYASAWYRRQVLPVHVRRALLGETSGSPE</sequence>
<organism evidence="5 6">
    <name type="scientific">Labrys wisconsinensis</name>
    <dbReference type="NCBI Taxonomy" id="425677"/>
    <lineage>
        <taxon>Bacteria</taxon>
        <taxon>Pseudomonadati</taxon>
        <taxon>Pseudomonadota</taxon>
        <taxon>Alphaproteobacteria</taxon>
        <taxon>Hyphomicrobiales</taxon>
        <taxon>Xanthobacteraceae</taxon>
        <taxon>Labrys</taxon>
    </lineage>
</organism>
<dbReference type="InterPro" id="IPR016166">
    <property type="entry name" value="FAD-bd_PCMH"/>
</dbReference>
<accession>A0ABU0J5T1</accession>
<keyword evidence="6" id="KW-1185">Reference proteome</keyword>
<name>A0ABU0J5T1_9HYPH</name>
<evidence type="ECO:0000256" key="2">
    <source>
        <dbReference type="ARBA" id="ARBA00022827"/>
    </source>
</evidence>
<dbReference type="Gene3D" id="3.30.390.50">
    <property type="entry name" value="CO dehydrogenase flavoprotein, C-terminal domain"/>
    <property type="match status" value="2"/>
</dbReference>
<dbReference type="PANTHER" id="PTHR42659:SF2">
    <property type="entry name" value="XANTHINE DEHYDROGENASE SUBUNIT C-RELATED"/>
    <property type="match status" value="1"/>
</dbReference>
<dbReference type="InterPro" id="IPR036318">
    <property type="entry name" value="FAD-bd_PCMH-like_sf"/>
</dbReference>
<dbReference type="InterPro" id="IPR036683">
    <property type="entry name" value="CO_DH_flav_C_dom_sf"/>
</dbReference>
<evidence type="ECO:0000313" key="6">
    <source>
        <dbReference type="Proteomes" id="UP001242480"/>
    </source>
</evidence>
<dbReference type="InterPro" id="IPR002346">
    <property type="entry name" value="Mopterin_DH_FAD-bd"/>
</dbReference>
<dbReference type="Pfam" id="PF03450">
    <property type="entry name" value="CO_deh_flav_C"/>
    <property type="match status" value="2"/>
</dbReference>
<dbReference type="RefSeq" id="WP_307272471.1">
    <property type="nucleotide sequence ID" value="NZ_JAUSVX010000004.1"/>
</dbReference>
<dbReference type="InterPro" id="IPR005107">
    <property type="entry name" value="CO_DH_flav_C"/>
</dbReference>
<dbReference type="Proteomes" id="UP001242480">
    <property type="component" value="Unassembled WGS sequence"/>
</dbReference>
<dbReference type="SUPFAM" id="SSF55447">
    <property type="entry name" value="CO dehydrogenase flavoprotein C-terminal domain-like"/>
    <property type="match status" value="2"/>
</dbReference>
<evidence type="ECO:0000256" key="3">
    <source>
        <dbReference type="ARBA" id="ARBA00023002"/>
    </source>
</evidence>
<dbReference type="Gene3D" id="3.30.465.10">
    <property type="match status" value="1"/>
</dbReference>
<protein>
    <submittedName>
        <fullName evidence="5">CO/xanthine dehydrogenase FAD-binding subunit</fullName>
    </submittedName>
</protein>
<evidence type="ECO:0000259" key="4">
    <source>
        <dbReference type="PROSITE" id="PS51387"/>
    </source>
</evidence>
<dbReference type="EMBL" id="JAUSVX010000004">
    <property type="protein sequence ID" value="MDQ0469617.1"/>
    <property type="molecule type" value="Genomic_DNA"/>
</dbReference>
<evidence type="ECO:0000256" key="1">
    <source>
        <dbReference type="ARBA" id="ARBA00022630"/>
    </source>
</evidence>
<keyword evidence="1" id="KW-0285">Flavoprotein</keyword>
<dbReference type="InterPro" id="IPR016169">
    <property type="entry name" value="FAD-bd_PCMH_sub2"/>
</dbReference>
<proteinExistence type="predicted"/>
<evidence type="ECO:0000313" key="5">
    <source>
        <dbReference type="EMBL" id="MDQ0469617.1"/>
    </source>
</evidence>
<keyword evidence="2" id="KW-0274">FAD</keyword>
<keyword evidence="3" id="KW-0560">Oxidoreductase</keyword>
<dbReference type="InterPro" id="IPR051312">
    <property type="entry name" value="Diverse_Substr_Oxidored"/>
</dbReference>
<dbReference type="Pfam" id="PF00941">
    <property type="entry name" value="FAD_binding_5"/>
    <property type="match status" value="1"/>
</dbReference>